<evidence type="ECO:0000313" key="1">
    <source>
        <dbReference type="EMBL" id="MCI55000.1"/>
    </source>
</evidence>
<sequence length="67" mass="7800">NWDRWSALMRSLFGAQDVIDLMTNGYEDSGANPNDAQRNTFKEAKKKDCKALFYIQQNVDSQHFEKI</sequence>
<reference evidence="1 2" key="1">
    <citation type="journal article" date="2018" name="Front. Plant Sci.">
        <title>Red Clover (Trifolium pratense) and Zigzag Clover (T. medium) - A Picture of Genomic Similarities and Differences.</title>
        <authorList>
            <person name="Dluhosova J."/>
            <person name="Istvanek J."/>
            <person name="Nedelnik J."/>
            <person name="Repkova J."/>
        </authorList>
    </citation>
    <scope>NUCLEOTIDE SEQUENCE [LARGE SCALE GENOMIC DNA]</scope>
    <source>
        <strain evidence="2">cv. 10/8</strain>
        <tissue evidence="1">Leaf</tissue>
    </source>
</reference>
<name>A0A392T4D3_9FABA</name>
<evidence type="ECO:0000313" key="2">
    <source>
        <dbReference type="Proteomes" id="UP000265520"/>
    </source>
</evidence>
<protein>
    <submittedName>
        <fullName evidence="1">F-box protein</fullName>
    </submittedName>
</protein>
<dbReference type="AlphaFoldDB" id="A0A392T4D3"/>
<dbReference type="EMBL" id="LXQA010488922">
    <property type="protein sequence ID" value="MCI55000.1"/>
    <property type="molecule type" value="Genomic_DNA"/>
</dbReference>
<comment type="caution">
    <text evidence="1">The sequence shown here is derived from an EMBL/GenBank/DDBJ whole genome shotgun (WGS) entry which is preliminary data.</text>
</comment>
<proteinExistence type="predicted"/>
<feature type="non-terminal residue" evidence="1">
    <location>
        <position position="1"/>
    </location>
</feature>
<accession>A0A392T4D3</accession>
<keyword evidence="2" id="KW-1185">Reference proteome</keyword>
<organism evidence="1 2">
    <name type="scientific">Trifolium medium</name>
    <dbReference type="NCBI Taxonomy" id="97028"/>
    <lineage>
        <taxon>Eukaryota</taxon>
        <taxon>Viridiplantae</taxon>
        <taxon>Streptophyta</taxon>
        <taxon>Embryophyta</taxon>
        <taxon>Tracheophyta</taxon>
        <taxon>Spermatophyta</taxon>
        <taxon>Magnoliopsida</taxon>
        <taxon>eudicotyledons</taxon>
        <taxon>Gunneridae</taxon>
        <taxon>Pentapetalae</taxon>
        <taxon>rosids</taxon>
        <taxon>fabids</taxon>
        <taxon>Fabales</taxon>
        <taxon>Fabaceae</taxon>
        <taxon>Papilionoideae</taxon>
        <taxon>50 kb inversion clade</taxon>
        <taxon>NPAAA clade</taxon>
        <taxon>Hologalegina</taxon>
        <taxon>IRL clade</taxon>
        <taxon>Trifolieae</taxon>
        <taxon>Trifolium</taxon>
    </lineage>
</organism>
<dbReference type="Proteomes" id="UP000265520">
    <property type="component" value="Unassembled WGS sequence"/>
</dbReference>